<evidence type="ECO:0000313" key="1">
    <source>
        <dbReference type="EMBL" id="TGD25419.1"/>
    </source>
</evidence>
<dbReference type="OrthoDB" id="2311396at2"/>
<accession>A0A4Z0JQV2</accession>
<keyword evidence="2" id="KW-1185">Reference proteome</keyword>
<sequence length="188" mass="20466">MNKLFIKLRYILILFVAFIAASSFFLMNNIPVQAVTQQNVIDNVEKIDDGITNWSAKTYANTKNELGQIPIGKGLSLGYTFGAARNSSNKVVSGADSTILTDSKTSATSVTNSKINVFLNNNGNYYGILHQGTDSYANASPQNASDTSLDFALVTAGTSAINYDNYSLLKQLKYKVYYVGSDKDGRQV</sequence>
<proteinExistence type="predicted"/>
<comment type="caution">
    <text evidence="1">The sequence shown here is derived from an EMBL/GenBank/DDBJ whole genome shotgun (WGS) entry which is preliminary data.</text>
</comment>
<dbReference type="AlphaFoldDB" id="A0A4Z0JQV2"/>
<protein>
    <submittedName>
        <fullName evidence="1">Uncharacterized protein</fullName>
    </submittedName>
</protein>
<name>A0A4Z0JQV2_9LACO</name>
<organism evidence="1 2">
    <name type="scientific">Companilactobacillus suantsaicola</name>
    <dbReference type="NCBI Taxonomy" id="2487723"/>
    <lineage>
        <taxon>Bacteria</taxon>
        <taxon>Bacillati</taxon>
        <taxon>Bacillota</taxon>
        <taxon>Bacilli</taxon>
        <taxon>Lactobacillales</taxon>
        <taxon>Lactobacillaceae</taxon>
        <taxon>Companilactobacillus</taxon>
    </lineage>
</organism>
<dbReference type="RefSeq" id="WP_135371030.1">
    <property type="nucleotide sequence ID" value="NZ_RKLY01000001.1"/>
</dbReference>
<gene>
    <name evidence="1" type="ORF">EGT49_00645</name>
</gene>
<evidence type="ECO:0000313" key="2">
    <source>
        <dbReference type="Proteomes" id="UP000298021"/>
    </source>
</evidence>
<dbReference type="EMBL" id="RKLY01000001">
    <property type="protein sequence ID" value="TGD25419.1"/>
    <property type="molecule type" value="Genomic_DNA"/>
</dbReference>
<reference evidence="1 2" key="1">
    <citation type="submission" date="2018-10" db="EMBL/GenBank/DDBJ databases">
        <title>Lactobacillus sp. R7 and Lactobacillus sp. R19 isolated from fermented mustard green product of Taiwan.</title>
        <authorList>
            <person name="Lin S.-T."/>
        </authorList>
    </citation>
    <scope>NUCLEOTIDE SEQUENCE [LARGE SCALE GENOMIC DNA]</scope>
    <source>
        <strain evidence="1 2">BCRC 81127</strain>
    </source>
</reference>
<dbReference type="Proteomes" id="UP000298021">
    <property type="component" value="Unassembled WGS sequence"/>
</dbReference>